<protein>
    <recommendedName>
        <fullName evidence="10">Porin</fullName>
    </recommendedName>
</protein>
<dbReference type="EMBL" id="AIMB01000008">
    <property type="protein sequence ID" value="EJF88947.1"/>
    <property type="molecule type" value="Genomic_DNA"/>
</dbReference>
<evidence type="ECO:0000256" key="8">
    <source>
        <dbReference type="ARBA" id="ARBA00023136"/>
    </source>
</evidence>
<proteinExistence type="inferred from homology"/>
<evidence type="ECO:0000313" key="11">
    <source>
        <dbReference type="EMBL" id="EJF88947.1"/>
    </source>
</evidence>
<dbReference type="SUPFAM" id="SSF56935">
    <property type="entry name" value="Porins"/>
    <property type="match status" value="1"/>
</dbReference>
<dbReference type="Pfam" id="PF02530">
    <property type="entry name" value="Porin_2"/>
    <property type="match status" value="1"/>
</dbReference>
<sequence>MNIVKILTVSATALLISATAQAADVLVEPEPVDYVRVCDAYGEGYFYIPGTQTCMRLGGYLRVDIKGGDNVSSYKGRKTRDTYNWRTRAELRFQTASETDWGTLRTLVELRNQWDDGHDTLSGQAHFAYVELGGLRVGVDESIFWHWTGYLGKVLNDDIVNPGTFQRTNVLSYTFSTDNGFSAIIGVEQGTNGGSDNPGDNYYLKGNGKRVGINAGIGERYDPAARHFYSGSQIDDYTPNVLFGAKFAQGWGSIAAIGAYDARWEEWAAKIRVNLNITDRVSAWIMAGYKSNDDYYAYDEVYNENHPKRKRDYYYRMHTSQYGDWGGDWALWGGGTFKATKKASFNTQLTYDDTDIFSASINVAYELVPGFVITPELSYLNYGNDKKWADDARVTFHGDDAFQGMVRMQRNF</sequence>
<dbReference type="GO" id="GO:0015288">
    <property type="term" value="F:porin activity"/>
    <property type="evidence" value="ECO:0007669"/>
    <property type="project" value="UniProtKB-KW"/>
</dbReference>
<dbReference type="InterPro" id="IPR003684">
    <property type="entry name" value="Porin_alphabac"/>
</dbReference>
<keyword evidence="6 10" id="KW-0406">Ion transport</keyword>
<evidence type="ECO:0000256" key="6">
    <source>
        <dbReference type="ARBA" id="ARBA00023065"/>
    </source>
</evidence>
<comment type="domain">
    <text evidence="10">Consists of 16-stranded beta-barrel sheets, with large surface-exposed loops, that form a transmembrane pore at the center of each barrel. The pore is partially ocluded by a peptide loop that folds into the pore lumen.</text>
</comment>
<feature type="chain" id="PRO_5009367778" description="Porin" evidence="10">
    <location>
        <begin position="23"/>
        <end position="412"/>
    </location>
</feature>
<dbReference type="eggNOG" id="COG3203">
    <property type="taxonomic scope" value="Bacteria"/>
</dbReference>
<comment type="caution">
    <text evidence="11">The sequence shown here is derived from an EMBL/GenBank/DDBJ whole genome shotgun (WGS) entry which is preliminary data.</text>
</comment>
<keyword evidence="5 10" id="KW-0732">Signal</keyword>
<evidence type="ECO:0000256" key="9">
    <source>
        <dbReference type="ARBA" id="ARBA00023237"/>
    </source>
</evidence>
<keyword evidence="2 10" id="KW-0813">Transport</keyword>
<evidence type="ECO:0000256" key="4">
    <source>
        <dbReference type="ARBA" id="ARBA00022692"/>
    </source>
</evidence>
<dbReference type="RefSeq" id="WP_008039922.1">
    <property type="nucleotide sequence ID" value="NZ_JH725147.1"/>
</dbReference>
<keyword evidence="4 10" id="KW-0812">Transmembrane</keyword>
<evidence type="ECO:0000313" key="12">
    <source>
        <dbReference type="Proteomes" id="UP000008952"/>
    </source>
</evidence>
<keyword evidence="8 10" id="KW-0472">Membrane</keyword>
<keyword evidence="3 10" id="KW-1134">Transmembrane beta strand</keyword>
<evidence type="ECO:0000256" key="10">
    <source>
        <dbReference type="RuleBase" id="RU364005"/>
    </source>
</evidence>
<feature type="signal peptide" evidence="10">
    <location>
        <begin position="1"/>
        <end position="22"/>
    </location>
</feature>
<dbReference type="STRING" id="1094558.ME5_01498"/>
<evidence type="ECO:0000256" key="2">
    <source>
        <dbReference type="ARBA" id="ARBA00022448"/>
    </source>
</evidence>
<dbReference type="AlphaFoldDB" id="J1JVH6"/>
<dbReference type="HOGENOM" id="CLU_044836_0_0_5"/>
<accession>J1JVH6</accession>
<gene>
    <name evidence="11" type="ORF">ME5_01498</name>
</gene>
<evidence type="ECO:0000256" key="5">
    <source>
        <dbReference type="ARBA" id="ARBA00022729"/>
    </source>
</evidence>
<dbReference type="GO" id="GO:0006811">
    <property type="term" value="P:monoatomic ion transport"/>
    <property type="evidence" value="ECO:0007669"/>
    <property type="project" value="UniProtKB-KW"/>
</dbReference>
<dbReference type="GO" id="GO:0009279">
    <property type="term" value="C:cell outer membrane"/>
    <property type="evidence" value="ECO:0007669"/>
    <property type="project" value="UniProtKB-SubCell"/>
</dbReference>
<keyword evidence="12" id="KW-1185">Reference proteome</keyword>
<evidence type="ECO:0000256" key="1">
    <source>
        <dbReference type="ARBA" id="ARBA00009521"/>
    </source>
</evidence>
<comment type="subcellular location">
    <subcellularLocation>
        <location evidence="10">Cell outer membrane</location>
        <topology evidence="10">Multi-pass membrane protein</topology>
    </subcellularLocation>
</comment>
<organism evidence="11 12">
    <name type="scientific">Bartonella tamiae Th239</name>
    <dbReference type="NCBI Taxonomy" id="1094558"/>
    <lineage>
        <taxon>Bacteria</taxon>
        <taxon>Pseudomonadati</taxon>
        <taxon>Pseudomonadota</taxon>
        <taxon>Alphaproteobacteria</taxon>
        <taxon>Hyphomicrobiales</taxon>
        <taxon>Bartonellaceae</taxon>
        <taxon>Bartonella</taxon>
    </lineage>
</organism>
<reference evidence="11 12" key="1">
    <citation type="submission" date="2012-03" db="EMBL/GenBank/DDBJ databases">
        <title>The Genome Sequence of Bartonella tamiae Th239.</title>
        <authorList>
            <consortium name="The Broad Institute Genome Sequencing Platform"/>
            <consortium name="The Broad Institute Genome Sequencing Center for Infectious Disease"/>
            <person name="Feldgarden M."/>
            <person name="Kirby J."/>
            <person name="Kosoy M."/>
            <person name="Birtles R."/>
            <person name="Probert W.S."/>
            <person name="Chiaraviglio L."/>
            <person name="Young S.K."/>
            <person name="Zeng Q."/>
            <person name="Gargeya S."/>
            <person name="Fitzgerald M."/>
            <person name="Haas B."/>
            <person name="Abouelleil A."/>
            <person name="Alvarado L."/>
            <person name="Arachchi H.M."/>
            <person name="Berlin A."/>
            <person name="Chapman S.B."/>
            <person name="Gearin G."/>
            <person name="Goldberg J."/>
            <person name="Griggs A."/>
            <person name="Gujja S."/>
            <person name="Hansen M."/>
            <person name="Heiman D."/>
            <person name="Howarth C."/>
            <person name="Larimer J."/>
            <person name="Lui A."/>
            <person name="MacDonald P.J.P."/>
            <person name="McCowen C."/>
            <person name="Montmayeur A."/>
            <person name="Murphy C."/>
            <person name="Neiman D."/>
            <person name="Pearson M."/>
            <person name="Priest M."/>
            <person name="Roberts A."/>
            <person name="Saif S."/>
            <person name="Shea T."/>
            <person name="Sisk P."/>
            <person name="Stolte C."/>
            <person name="Sykes S."/>
            <person name="Wortman J."/>
            <person name="Nusbaum C."/>
            <person name="Birren B."/>
        </authorList>
    </citation>
    <scope>NUCLEOTIDE SEQUENCE [LARGE SCALE GENOMIC DNA]</scope>
    <source>
        <strain evidence="11 12">Th239</strain>
    </source>
</reference>
<keyword evidence="9 10" id="KW-0998">Cell outer membrane</keyword>
<keyword evidence="7 10" id="KW-0626">Porin</keyword>
<dbReference type="Proteomes" id="UP000008952">
    <property type="component" value="Unassembled WGS sequence"/>
</dbReference>
<comment type="function">
    <text evidence="10">Forms passive diffusion pores that allow small molecular weight hydrophilic materials across the outer membrane.</text>
</comment>
<evidence type="ECO:0000256" key="3">
    <source>
        <dbReference type="ARBA" id="ARBA00022452"/>
    </source>
</evidence>
<dbReference type="PATRIC" id="fig|1094558.3.peg.1599"/>
<name>J1JVH6_9HYPH</name>
<dbReference type="OrthoDB" id="7801681at2"/>
<dbReference type="GO" id="GO:0046930">
    <property type="term" value="C:pore complex"/>
    <property type="evidence" value="ECO:0007669"/>
    <property type="project" value="UniProtKB-KW"/>
</dbReference>
<evidence type="ECO:0000256" key="7">
    <source>
        <dbReference type="ARBA" id="ARBA00023114"/>
    </source>
</evidence>
<comment type="similarity">
    <text evidence="1 10">Belongs to the alphaproteobacteria porin family.</text>
</comment>